<dbReference type="SUPFAM" id="SSF52540">
    <property type="entry name" value="P-loop containing nucleoside triphosphate hydrolases"/>
    <property type="match status" value="1"/>
</dbReference>
<dbReference type="Gene3D" id="3.40.50.300">
    <property type="entry name" value="P-loop containing nucleotide triphosphate hydrolases"/>
    <property type="match status" value="1"/>
</dbReference>
<organism evidence="1 2">
    <name type="scientific">Spiribacter roseus</name>
    <dbReference type="NCBI Taxonomy" id="1855875"/>
    <lineage>
        <taxon>Bacteria</taxon>
        <taxon>Pseudomonadati</taxon>
        <taxon>Pseudomonadota</taxon>
        <taxon>Gammaproteobacteria</taxon>
        <taxon>Chromatiales</taxon>
        <taxon>Ectothiorhodospiraceae</taxon>
        <taxon>Spiribacter</taxon>
    </lineage>
</organism>
<dbReference type="Proteomes" id="UP001556636">
    <property type="component" value="Unassembled WGS sequence"/>
</dbReference>
<reference evidence="1 2" key="1">
    <citation type="submission" date="2024-02" db="EMBL/GenBank/DDBJ databases">
        <title>New especies of Spiribacter isolated from saline water.</title>
        <authorList>
            <person name="Leon M.J."/>
            <person name="De La Haba R."/>
            <person name="Sanchez-Porro C."/>
            <person name="Ventosa A."/>
        </authorList>
    </citation>
    <scope>NUCLEOTIDE SEQUENCE [LARGE SCALE GENOMIC DNA]</scope>
    <source>
        <strain evidence="2">ag22IC6-196</strain>
    </source>
</reference>
<evidence type="ECO:0000313" key="1">
    <source>
        <dbReference type="EMBL" id="MEX0373740.1"/>
    </source>
</evidence>
<keyword evidence="2" id="KW-1185">Reference proteome</keyword>
<protein>
    <submittedName>
        <fullName evidence="1">Sulfotransferase</fullName>
    </submittedName>
</protein>
<gene>
    <name evidence="1" type="ORF">V6X51_09915</name>
</gene>
<evidence type="ECO:0000313" key="2">
    <source>
        <dbReference type="Proteomes" id="UP001556636"/>
    </source>
</evidence>
<proteinExistence type="predicted"/>
<name>A0ABV3RZY9_9GAMM</name>
<dbReference type="RefSeq" id="WP_367951895.1">
    <property type="nucleotide sequence ID" value="NZ_JBAKFG010000007.1"/>
</dbReference>
<dbReference type="EMBL" id="JBAKFG010000007">
    <property type="protein sequence ID" value="MEX0373740.1"/>
    <property type="molecule type" value="Genomic_DNA"/>
</dbReference>
<dbReference type="Pfam" id="PF13469">
    <property type="entry name" value="Sulfotransfer_3"/>
    <property type="match status" value="1"/>
</dbReference>
<accession>A0ABV3RZY9</accession>
<comment type="caution">
    <text evidence="1">The sequence shown here is derived from an EMBL/GenBank/DDBJ whole genome shotgun (WGS) entry which is preliminary data.</text>
</comment>
<sequence>MEIENPEQPKVILIGGVGRTGTNIVKDVLCDHPAVFGLPFESRITVDPDGLAPTLALLQSCWSPFVAEKAIGRLERFLKRVARKSLSDKAASLIENLFPWYSKLGNLKTYKEWELVEYFPGYEEASRRLIAELSAETYKAAWPGGNSLNNHTMRVTPYCDGAGTKEAAKRFLSTIHANILHRNKAKFYVDDNTYNVLFANLLFEIIPNSHLIHMIRDPREVALSYREQRWMPQDIGQCAELVNESFCRWEDVKCQLDASWYTEVRLEQLCSDPVGIIENIIARCGLDSDANLDYSQIKAPRSRWKRNPLPESDRVILNDNLAKTVQRYGYAL</sequence>
<dbReference type="InterPro" id="IPR027417">
    <property type="entry name" value="P-loop_NTPase"/>
</dbReference>